<organism evidence="1">
    <name type="scientific">marine sediment metagenome</name>
    <dbReference type="NCBI Taxonomy" id="412755"/>
    <lineage>
        <taxon>unclassified sequences</taxon>
        <taxon>metagenomes</taxon>
        <taxon>ecological metagenomes</taxon>
    </lineage>
</organism>
<dbReference type="EMBL" id="LAZR01004749">
    <property type="protein sequence ID" value="KKN05899.1"/>
    <property type="molecule type" value="Genomic_DNA"/>
</dbReference>
<comment type="caution">
    <text evidence="1">The sequence shown here is derived from an EMBL/GenBank/DDBJ whole genome shotgun (WGS) entry which is preliminary data.</text>
</comment>
<sequence length="125" mass="12555">MAVTCSGISMYDIRTTIKAEAAEAIGLGESVYISNDGLAYLVDNGKSDVCHGWALTAKAAGGMVTIVTTCRMDVNTAQTAGARAYTGAQAGGSTPTTTLGTGIVVGHALTTSKLFLNVPVPAADG</sequence>
<proteinExistence type="predicted"/>
<reference evidence="1" key="1">
    <citation type="journal article" date="2015" name="Nature">
        <title>Complex archaea that bridge the gap between prokaryotes and eukaryotes.</title>
        <authorList>
            <person name="Spang A."/>
            <person name="Saw J.H."/>
            <person name="Jorgensen S.L."/>
            <person name="Zaremba-Niedzwiedzka K."/>
            <person name="Martijn J."/>
            <person name="Lind A.E."/>
            <person name="van Eijk R."/>
            <person name="Schleper C."/>
            <person name="Guy L."/>
            <person name="Ettema T.J."/>
        </authorList>
    </citation>
    <scope>NUCLEOTIDE SEQUENCE</scope>
</reference>
<evidence type="ECO:0000313" key="1">
    <source>
        <dbReference type="EMBL" id="KKN05899.1"/>
    </source>
</evidence>
<dbReference type="AlphaFoldDB" id="A0A0F9MJB9"/>
<accession>A0A0F9MJB9</accession>
<name>A0A0F9MJB9_9ZZZZ</name>
<protein>
    <submittedName>
        <fullName evidence="1">Uncharacterized protein</fullName>
    </submittedName>
</protein>
<gene>
    <name evidence="1" type="ORF">LCGC14_1082710</name>
</gene>